<feature type="domain" description="Type II secretion system protein GspC N-terminal" evidence="11">
    <location>
        <begin position="88"/>
        <end position="156"/>
    </location>
</feature>
<protein>
    <recommendedName>
        <fullName evidence="11">Type II secretion system protein GspC N-terminal domain-containing protein</fullName>
    </recommendedName>
</protein>
<accession>A0A016XGS2</accession>
<evidence type="ECO:0000256" key="5">
    <source>
        <dbReference type="ARBA" id="ARBA00022692"/>
    </source>
</evidence>
<evidence type="ECO:0000256" key="10">
    <source>
        <dbReference type="SAM" id="Phobius"/>
    </source>
</evidence>
<organism evidence="12 13">
    <name type="scientific">Hylemonella gracilis str. Niagara R</name>
    <dbReference type="NCBI Taxonomy" id="1458275"/>
    <lineage>
        <taxon>Bacteria</taxon>
        <taxon>Pseudomonadati</taxon>
        <taxon>Pseudomonadota</taxon>
        <taxon>Betaproteobacteria</taxon>
        <taxon>Burkholderiales</taxon>
        <taxon>Comamonadaceae</taxon>
        <taxon>Hylemonella</taxon>
    </lineage>
</organism>
<proteinExistence type="predicted"/>
<dbReference type="GO" id="GO:0015031">
    <property type="term" value="P:protein transport"/>
    <property type="evidence" value="ECO:0007669"/>
    <property type="project" value="UniProtKB-KW"/>
</dbReference>
<dbReference type="InterPro" id="IPR024961">
    <property type="entry name" value="T2SS_GspC_N"/>
</dbReference>
<dbReference type="GO" id="GO:0005886">
    <property type="term" value="C:plasma membrane"/>
    <property type="evidence" value="ECO:0007669"/>
    <property type="project" value="UniProtKB-SubCell"/>
</dbReference>
<feature type="transmembrane region" description="Helical" evidence="10">
    <location>
        <begin position="21"/>
        <end position="42"/>
    </location>
</feature>
<evidence type="ECO:0000256" key="9">
    <source>
        <dbReference type="SAM" id="MobiDB-lite"/>
    </source>
</evidence>
<comment type="caution">
    <text evidence="12">The sequence shown here is derived from an EMBL/GenBank/DDBJ whole genome shotgun (WGS) entry which is preliminary data.</text>
</comment>
<evidence type="ECO:0000256" key="4">
    <source>
        <dbReference type="ARBA" id="ARBA00022519"/>
    </source>
</evidence>
<keyword evidence="6" id="KW-0653">Protein transport</keyword>
<feature type="compositionally biased region" description="Basic and acidic residues" evidence="9">
    <location>
        <begin position="207"/>
        <end position="221"/>
    </location>
</feature>
<dbReference type="STRING" id="1458275.AZ34_08260"/>
<evidence type="ECO:0000256" key="8">
    <source>
        <dbReference type="ARBA" id="ARBA00023136"/>
    </source>
</evidence>
<keyword evidence="8 10" id="KW-0472">Membrane</keyword>
<comment type="subcellular location">
    <subcellularLocation>
        <location evidence="1">Cell inner membrane</location>
    </subcellularLocation>
</comment>
<keyword evidence="7 10" id="KW-1133">Transmembrane helix</keyword>
<gene>
    <name evidence="12" type="ORF">AZ34_08260</name>
</gene>
<evidence type="ECO:0000256" key="7">
    <source>
        <dbReference type="ARBA" id="ARBA00022989"/>
    </source>
</evidence>
<evidence type="ECO:0000256" key="2">
    <source>
        <dbReference type="ARBA" id="ARBA00022448"/>
    </source>
</evidence>
<dbReference type="AlphaFoldDB" id="A0A016XGS2"/>
<evidence type="ECO:0000256" key="6">
    <source>
        <dbReference type="ARBA" id="ARBA00022927"/>
    </source>
</evidence>
<evidence type="ECO:0000313" key="12">
    <source>
        <dbReference type="EMBL" id="EYC51070.1"/>
    </source>
</evidence>
<keyword evidence="2" id="KW-0813">Transport</keyword>
<evidence type="ECO:0000256" key="3">
    <source>
        <dbReference type="ARBA" id="ARBA00022475"/>
    </source>
</evidence>
<dbReference type="EMBL" id="JEMG01000001">
    <property type="protein sequence ID" value="EYC51070.1"/>
    <property type="molecule type" value="Genomic_DNA"/>
</dbReference>
<reference evidence="12 13" key="1">
    <citation type="submission" date="2014-02" db="EMBL/GenBank/DDBJ databases">
        <title>Draft Genome of Hylemonella gracilis isolated from the Niagara River.</title>
        <authorList>
            <person name="Pawlowski D.R."/>
            <person name="Koudelka G.B."/>
        </authorList>
    </citation>
    <scope>NUCLEOTIDE SEQUENCE [LARGE SCALE GENOMIC DNA]</scope>
    <source>
        <strain evidence="12 13">Niagara R</strain>
    </source>
</reference>
<sequence length="233" mass="24436">MQSLSVVSKRRLFSVRPSQRLAGATWSIGWARLLTLLVWALVGWSATYWFLGASQGGVRPMSGAEMVSTEAPASDAQTVARALGAVAPMSSNAVTSARYKLLGVAAGPAGVALIAVDDQPGRPYRLHATLPDDAQLVALGRDTATLRLSQGQLLNLKVPTPGFESVPVTESPPILPAPTMAIGDAQAPGQVQASTDAMFEAQSVSGRAERGGRIERSKDTLSTDTGLTLERQD</sequence>
<dbReference type="Proteomes" id="UP000023268">
    <property type="component" value="Unassembled WGS sequence"/>
</dbReference>
<evidence type="ECO:0000313" key="13">
    <source>
        <dbReference type="Proteomes" id="UP000023268"/>
    </source>
</evidence>
<keyword evidence="5 10" id="KW-0812">Transmembrane</keyword>
<evidence type="ECO:0000256" key="1">
    <source>
        <dbReference type="ARBA" id="ARBA00004533"/>
    </source>
</evidence>
<dbReference type="Pfam" id="PF11356">
    <property type="entry name" value="T2SSC"/>
    <property type="match status" value="1"/>
</dbReference>
<keyword evidence="4" id="KW-0997">Cell inner membrane</keyword>
<dbReference type="eggNOG" id="ENOG5032UKC">
    <property type="taxonomic scope" value="Bacteria"/>
</dbReference>
<evidence type="ECO:0000259" key="11">
    <source>
        <dbReference type="Pfam" id="PF11356"/>
    </source>
</evidence>
<keyword evidence="3" id="KW-1003">Cell membrane</keyword>
<name>A0A016XGS2_9BURK</name>
<feature type="region of interest" description="Disordered" evidence="9">
    <location>
        <begin position="203"/>
        <end position="233"/>
    </location>
</feature>